<dbReference type="EMBL" id="MU273502">
    <property type="protein sequence ID" value="KAI0034338.1"/>
    <property type="molecule type" value="Genomic_DNA"/>
</dbReference>
<protein>
    <submittedName>
        <fullName evidence="1">Kinase-like domain-containing protein</fullName>
    </submittedName>
</protein>
<dbReference type="Proteomes" id="UP000814128">
    <property type="component" value="Unassembled WGS sequence"/>
</dbReference>
<evidence type="ECO:0000313" key="1">
    <source>
        <dbReference type="EMBL" id="KAI0034338.1"/>
    </source>
</evidence>
<sequence>RRIADVDAEGESPYLERMICAWEDGRSAYLVTPHHAGGDLLRYIKEAGAVGYALLRTWAAEIACGLVSLQDLGIVHGAVRPSAVMIRAGGHIVLGGFENASHLTNVSTAVSDRGISKEWYHAPELLLGWEVGLEVDWWGYGIVLAWMACGQV</sequence>
<accession>A0ACB8QRN7</accession>
<keyword evidence="2" id="KW-1185">Reference proteome</keyword>
<organism evidence="1 2">
    <name type="scientific">Vararia minispora EC-137</name>
    <dbReference type="NCBI Taxonomy" id="1314806"/>
    <lineage>
        <taxon>Eukaryota</taxon>
        <taxon>Fungi</taxon>
        <taxon>Dikarya</taxon>
        <taxon>Basidiomycota</taxon>
        <taxon>Agaricomycotina</taxon>
        <taxon>Agaricomycetes</taxon>
        <taxon>Russulales</taxon>
        <taxon>Lachnocladiaceae</taxon>
        <taxon>Vararia</taxon>
    </lineage>
</organism>
<comment type="caution">
    <text evidence="1">The sequence shown here is derived from an EMBL/GenBank/DDBJ whole genome shotgun (WGS) entry which is preliminary data.</text>
</comment>
<feature type="non-terminal residue" evidence="1">
    <location>
        <position position="1"/>
    </location>
</feature>
<name>A0ACB8QRN7_9AGAM</name>
<evidence type="ECO:0000313" key="2">
    <source>
        <dbReference type="Proteomes" id="UP000814128"/>
    </source>
</evidence>
<reference evidence="1" key="2">
    <citation type="journal article" date="2022" name="New Phytol.">
        <title>Evolutionary transition to the ectomycorrhizal habit in the genomes of a hyperdiverse lineage of mushroom-forming fungi.</title>
        <authorList>
            <person name="Looney B."/>
            <person name="Miyauchi S."/>
            <person name="Morin E."/>
            <person name="Drula E."/>
            <person name="Courty P.E."/>
            <person name="Kohler A."/>
            <person name="Kuo A."/>
            <person name="LaButti K."/>
            <person name="Pangilinan J."/>
            <person name="Lipzen A."/>
            <person name="Riley R."/>
            <person name="Andreopoulos W."/>
            <person name="He G."/>
            <person name="Johnson J."/>
            <person name="Nolan M."/>
            <person name="Tritt A."/>
            <person name="Barry K.W."/>
            <person name="Grigoriev I.V."/>
            <person name="Nagy L.G."/>
            <person name="Hibbett D."/>
            <person name="Henrissat B."/>
            <person name="Matheny P.B."/>
            <person name="Labbe J."/>
            <person name="Martin F.M."/>
        </authorList>
    </citation>
    <scope>NUCLEOTIDE SEQUENCE</scope>
    <source>
        <strain evidence="1">EC-137</strain>
    </source>
</reference>
<feature type="non-terminal residue" evidence="1">
    <location>
        <position position="152"/>
    </location>
</feature>
<gene>
    <name evidence="1" type="ORF">K488DRAFT_7986</name>
</gene>
<reference evidence="1" key="1">
    <citation type="submission" date="2021-02" db="EMBL/GenBank/DDBJ databases">
        <authorList>
            <consortium name="DOE Joint Genome Institute"/>
            <person name="Ahrendt S."/>
            <person name="Looney B.P."/>
            <person name="Miyauchi S."/>
            <person name="Morin E."/>
            <person name="Drula E."/>
            <person name="Courty P.E."/>
            <person name="Chicoki N."/>
            <person name="Fauchery L."/>
            <person name="Kohler A."/>
            <person name="Kuo A."/>
            <person name="Labutti K."/>
            <person name="Pangilinan J."/>
            <person name="Lipzen A."/>
            <person name="Riley R."/>
            <person name="Andreopoulos W."/>
            <person name="He G."/>
            <person name="Johnson J."/>
            <person name="Barry K.W."/>
            <person name="Grigoriev I.V."/>
            <person name="Nagy L."/>
            <person name="Hibbett D."/>
            <person name="Henrissat B."/>
            <person name="Matheny P.B."/>
            <person name="Labbe J."/>
            <person name="Martin F."/>
        </authorList>
    </citation>
    <scope>NUCLEOTIDE SEQUENCE</scope>
    <source>
        <strain evidence="1">EC-137</strain>
    </source>
</reference>
<proteinExistence type="predicted"/>